<keyword evidence="5 8" id="KW-0067">ATP-binding</keyword>
<dbReference type="Pfam" id="PF00069">
    <property type="entry name" value="Pkinase"/>
    <property type="match status" value="1"/>
</dbReference>
<dbReference type="InterPro" id="IPR008271">
    <property type="entry name" value="Ser/Thr_kinase_AS"/>
</dbReference>
<comment type="caution">
    <text evidence="11">The sequence shown here is derived from an EMBL/GenBank/DDBJ whole genome shotgun (WGS) entry which is preliminary data.</text>
</comment>
<evidence type="ECO:0000256" key="6">
    <source>
        <dbReference type="ARBA" id="ARBA00047899"/>
    </source>
</evidence>
<dbReference type="Gene3D" id="1.10.510.10">
    <property type="entry name" value="Transferase(Phosphotransferase) domain 1"/>
    <property type="match status" value="1"/>
</dbReference>
<dbReference type="Pfam" id="PF00498">
    <property type="entry name" value="FHA"/>
    <property type="match status" value="1"/>
</dbReference>
<dbReference type="EMBL" id="PGEM01000085">
    <property type="protein sequence ID" value="PPJ62967.1"/>
    <property type="molecule type" value="Genomic_DNA"/>
</dbReference>
<evidence type="ECO:0000313" key="11">
    <source>
        <dbReference type="EMBL" id="PPJ62967.1"/>
    </source>
</evidence>
<comment type="catalytic activity">
    <reaction evidence="7">
        <text>L-seryl-[protein] + ATP = O-phospho-L-seryl-[protein] + ADP + H(+)</text>
        <dbReference type="Rhea" id="RHEA:17989"/>
        <dbReference type="Rhea" id="RHEA-COMP:9863"/>
        <dbReference type="Rhea" id="RHEA-COMP:11604"/>
        <dbReference type="ChEBI" id="CHEBI:15378"/>
        <dbReference type="ChEBI" id="CHEBI:29999"/>
        <dbReference type="ChEBI" id="CHEBI:30616"/>
        <dbReference type="ChEBI" id="CHEBI:83421"/>
        <dbReference type="ChEBI" id="CHEBI:456216"/>
        <dbReference type="EC" id="2.7.11.1"/>
    </reaction>
</comment>
<evidence type="ECO:0000256" key="1">
    <source>
        <dbReference type="ARBA" id="ARBA00012513"/>
    </source>
</evidence>
<protein>
    <recommendedName>
        <fullName evidence="1">non-specific serine/threonine protein kinase</fullName>
        <ecNumber evidence="1">2.7.11.1</ecNumber>
    </recommendedName>
</protein>
<dbReference type="SUPFAM" id="SSF49879">
    <property type="entry name" value="SMAD/FHA domain"/>
    <property type="match status" value="1"/>
</dbReference>
<keyword evidence="2 11" id="KW-0723">Serine/threonine-protein kinase</keyword>
<dbReference type="InterPro" id="IPR008984">
    <property type="entry name" value="SMAD_FHA_dom_sf"/>
</dbReference>
<dbReference type="GO" id="GO:0004674">
    <property type="term" value="F:protein serine/threonine kinase activity"/>
    <property type="evidence" value="ECO:0007669"/>
    <property type="project" value="UniProtKB-KW"/>
</dbReference>
<dbReference type="PROSITE" id="PS00107">
    <property type="entry name" value="PROTEIN_KINASE_ATP"/>
    <property type="match status" value="1"/>
</dbReference>
<organism evidence="11 12">
    <name type="scientific">Cuspidothrix issatschenkoi CHARLIE-1</name>
    <dbReference type="NCBI Taxonomy" id="2052836"/>
    <lineage>
        <taxon>Bacteria</taxon>
        <taxon>Bacillati</taxon>
        <taxon>Cyanobacteriota</taxon>
        <taxon>Cyanophyceae</taxon>
        <taxon>Nostocales</taxon>
        <taxon>Aphanizomenonaceae</taxon>
        <taxon>Cuspidothrix</taxon>
    </lineage>
</organism>
<dbReference type="InterPro" id="IPR000253">
    <property type="entry name" value="FHA_dom"/>
</dbReference>
<dbReference type="PANTHER" id="PTHR44167:SF24">
    <property type="entry name" value="SERINE_THREONINE-PROTEIN KINASE CHK2"/>
    <property type="match status" value="1"/>
</dbReference>
<dbReference type="Proteomes" id="UP000239589">
    <property type="component" value="Unassembled WGS sequence"/>
</dbReference>
<evidence type="ECO:0000256" key="7">
    <source>
        <dbReference type="ARBA" id="ARBA00048679"/>
    </source>
</evidence>
<dbReference type="InterPro" id="IPR000719">
    <property type="entry name" value="Prot_kinase_dom"/>
</dbReference>
<proteinExistence type="predicted"/>
<dbReference type="CDD" id="cd14014">
    <property type="entry name" value="STKc_PknB_like"/>
    <property type="match status" value="1"/>
</dbReference>
<name>A0A2S6CTD9_9CYAN</name>
<evidence type="ECO:0000313" key="12">
    <source>
        <dbReference type="Proteomes" id="UP000239589"/>
    </source>
</evidence>
<dbReference type="PROSITE" id="PS00108">
    <property type="entry name" value="PROTEIN_KINASE_ST"/>
    <property type="match status" value="1"/>
</dbReference>
<evidence type="ECO:0000256" key="5">
    <source>
        <dbReference type="ARBA" id="ARBA00022840"/>
    </source>
</evidence>
<dbReference type="InterPro" id="IPR011009">
    <property type="entry name" value="Kinase-like_dom_sf"/>
</dbReference>
<dbReference type="AlphaFoldDB" id="A0A2S6CTD9"/>
<dbReference type="SMART" id="SM00220">
    <property type="entry name" value="S_TKc"/>
    <property type="match status" value="1"/>
</dbReference>
<comment type="catalytic activity">
    <reaction evidence="6">
        <text>L-threonyl-[protein] + ATP = O-phospho-L-threonyl-[protein] + ADP + H(+)</text>
        <dbReference type="Rhea" id="RHEA:46608"/>
        <dbReference type="Rhea" id="RHEA-COMP:11060"/>
        <dbReference type="Rhea" id="RHEA-COMP:11605"/>
        <dbReference type="ChEBI" id="CHEBI:15378"/>
        <dbReference type="ChEBI" id="CHEBI:30013"/>
        <dbReference type="ChEBI" id="CHEBI:30616"/>
        <dbReference type="ChEBI" id="CHEBI:61977"/>
        <dbReference type="ChEBI" id="CHEBI:456216"/>
        <dbReference type="EC" id="2.7.11.1"/>
    </reaction>
</comment>
<dbReference type="EC" id="2.7.11.1" evidence="1"/>
<reference evidence="11 12" key="1">
    <citation type="submission" date="2018-02" db="EMBL/GenBank/DDBJ databases">
        <title>Discovery of a pederin family compound in a non-symbiotic bloom-forming cyanobacterium.</title>
        <authorList>
            <person name="Kust A."/>
            <person name="Mares J."/>
            <person name="Jokela J."/>
            <person name="Urajova P."/>
            <person name="Hajek J."/>
            <person name="Saurav K."/>
            <person name="Voracova K."/>
            <person name="Fewer D.P."/>
            <person name="Haapaniemi E."/>
            <person name="Permi P."/>
            <person name="Rehakova K."/>
            <person name="Sivonen K."/>
            <person name="Hrouzek P."/>
        </authorList>
    </citation>
    <scope>NUCLEOTIDE SEQUENCE [LARGE SCALE GENOMIC DNA]</scope>
    <source>
        <strain evidence="11 12">CHARLIE-1</strain>
    </source>
</reference>
<evidence type="ECO:0000256" key="2">
    <source>
        <dbReference type="ARBA" id="ARBA00022527"/>
    </source>
</evidence>
<dbReference type="SUPFAM" id="SSF56112">
    <property type="entry name" value="Protein kinase-like (PK-like)"/>
    <property type="match status" value="1"/>
</dbReference>
<evidence type="ECO:0000259" key="9">
    <source>
        <dbReference type="PROSITE" id="PS50006"/>
    </source>
</evidence>
<keyword evidence="4 11" id="KW-0808">Transferase</keyword>
<dbReference type="OrthoDB" id="9788659at2"/>
<evidence type="ECO:0000256" key="4">
    <source>
        <dbReference type="ARBA" id="ARBA00022777"/>
    </source>
</evidence>
<evidence type="ECO:0000256" key="8">
    <source>
        <dbReference type="PROSITE-ProRule" id="PRU10141"/>
    </source>
</evidence>
<keyword evidence="12" id="KW-1185">Reference proteome</keyword>
<sequence length="447" mass="50245">MSSKIILTITQGKLSGKQYIFASRSTCIVGRNDDCNLQIADAVDMTISRYHCLLDINPPDIRVRDLGSLNGTFVNGKKIGQRQREQTAKEAVKLNFPEYNLQNGDEIRLGDILFKIEVEAEPELEKKSDIIPPTAKNNPNCLIIFQNLLELAQKNHTKLQTLSGYKLIKSLGKGGFGEVFLAQHIHTKKLVAIKIMIPAVTINTRGVKMFLQATENIKMLQHDNIVQLFDYGFAENAFFLIMEYFPGGNVWDLMQKSGWRLPLKTAVDITIQVLEGLIYAHSVAVPRMQLDHEKLNQAKGLVHQDLKPNNILISQINDELEVKIGDYGLSKAFDLAGLSGQTLTGTKTGTPAFMPRQQVLDFKHELPEIDIWATAACLYNLLTGYFPRDFTGDPWLSVLQNKPVPIRQRNNSIPKKLADVIDLALQEKPQIHFQTAEQFKQALLDAI</sequence>
<dbReference type="RefSeq" id="WP_104388185.1">
    <property type="nucleotide sequence ID" value="NZ_PGEM01000085.1"/>
</dbReference>
<feature type="domain" description="Protein kinase" evidence="10">
    <location>
        <begin position="165"/>
        <end position="444"/>
    </location>
</feature>
<feature type="domain" description="FHA" evidence="9">
    <location>
        <begin position="27"/>
        <end position="79"/>
    </location>
</feature>
<dbReference type="SMART" id="SM00240">
    <property type="entry name" value="FHA"/>
    <property type="match status" value="1"/>
</dbReference>
<dbReference type="PANTHER" id="PTHR44167">
    <property type="entry name" value="OVARIAN-SPECIFIC SERINE/THREONINE-PROTEIN KINASE LOK-RELATED"/>
    <property type="match status" value="1"/>
</dbReference>
<gene>
    <name evidence="11" type="ORF">CUN59_12655</name>
</gene>
<keyword evidence="3 8" id="KW-0547">Nucleotide-binding</keyword>
<dbReference type="Gene3D" id="2.60.200.20">
    <property type="match status" value="1"/>
</dbReference>
<dbReference type="PROSITE" id="PS50006">
    <property type="entry name" value="FHA_DOMAIN"/>
    <property type="match status" value="1"/>
</dbReference>
<evidence type="ECO:0000259" key="10">
    <source>
        <dbReference type="PROSITE" id="PS50011"/>
    </source>
</evidence>
<dbReference type="GO" id="GO:0005524">
    <property type="term" value="F:ATP binding"/>
    <property type="evidence" value="ECO:0007669"/>
    <property type="project" value="UniProtKB-UniRule"/>
</dbReference>
<keyword evidence="4 11" id="KW-0418">Kinase</keyword>
<dbReference type="PROSITE" id="PS50011">
    <property type="entry name" value="PROTEIN_KINASE_DOM"/>
    <property type="match status" value="1"/>
</dbReference>
<dbReference type="InterPro" id="IPR017441">
    <property type="entry name" value="Protein_kinase_ATP_BS"/>
</dbReference>
<accession>A0A2S6CTD9</accession>
<feature type="binding site" evidence="8">
    <location>
        <position position="194"/>
    </location>
    <ligand>
        <name>ATP</name>
        <dbReference type="ChEBI" id="CHEBI:30616"/>
    </ligand>
</feature>
<evidence type="ECO:0000256" key="3">
    <source>
        <dbReference type="ARBA" id="ARBA00022741"/>
    </source>
</evidence>